<dbReference type="InterPro" id="IPR017871">
    <property type="entry name" value="ABC_transporter-like_CS"/>
</dbReference>
<evidence type="ECO:0000256" key="1">
    <source>
        <dbReference type="ARBA" id="ARBA00022741"/>
    </source>
</evidence>
<dbReference type="InterPro" id="IPR003593">
    <property type="entry name" value="AAA+_ATPase"/>
</dbReference>
<dbReference type="KEGG" id="ble:BleG1_0652"/>
<dbReference type="InterPro" id="IPR026082">
    <property type="entry name" value="ABCA"/>
</dbReference>
<evidence type="ECO:0000259" key="3">
    <source>
        <dbReference type="PROSITE" id="PS50893"/>
    </source>
</evidence>
<dbReference type="GO" id="GO:0016887">
    <property type="term" value="F:ATP hydrolysis activity"/>
    <property type="evidence" value="ECO:0007669"/>
    <property type="project" value="InterPro"/>
</dbReference>
<sequence>MKAIETLDLTKQYATHKAVNQLNFSIREGELFALLGLNGAGKTTLINMLTTILAPTSGEATIHHLSIQKKPQQIKSLIGVSPQESAVAPHLTVEENILLMATIYGASKLEAKKQCKHTLLQLNLQNEKTKKAKHLSGGMMRRLSISMALVTKPNVLFLDEPTVGVDVVARRELWNVIKELKGSMTIVLTTHHMEEADALADRIGIMSNGFLIKTGTPADLKKQKHTDSLEDAFVSFVQTEEVPS</sequence>
<dbReference type="OrthoDB" id="9804819at2"/>
<accession>A0A060LTE4</accession>
<evidence type="ECO:0000256" key="2">
    <source>
        <dbReference type="ARBA" id="ARBA00022840"/>
    </source>
</evidence>
<dbReference type="Pfam" id="PF00005">
    <property type="entry name" value="ABC_tran"/>
    <property type="match status" value="1"/>
</dbReference>
<dbReference type="eggNOG" id="COG1131">
    <property type="taxonomic scope" value="Bacteria"/>
</dbReference>
<dbReference type="RefSeq" id="WP_038477091.1">
    <property type="nucleotide sequence ID" value="NZ_CP003923.1"/>
</dbReference>
<keyword evidence="5" id="KW-1185">Reference proteome</keyword>
<dbReference type="Gene3D" id="3.40.50.300">
    <property type="entry name" value="P-loop containing nucleotide triphosphate hydrolases"/>
    <property type="match status" value="1"/>
</dbReference>
<evidence type="ECO:0000313" key="4">
    <source>
        <dbReference type="EMBL" id="AIC93260.1"/>
    </source>
</evidence>
<dbReference type="GO" id="GO:0005524">
    <property type="term" value="F:ATP binding"/>
    <property type="evidence" value="ECO:0007669"/>
    <property type="project" value="UniProtKB-KW"/>
</dbReference>
<dbReference type="InterPro" id="IPR003439">
    <property type="entry name" value="ABC_transporter-like_ATP-bd"/>
</dbReference>
<dbReference type="PATRIC" id="fig|1246626.3.peg.648"/>
<dbReference type="PANTHER" id="PTHR19229">
    <property type="entry name" value="ATP-BINDING CASSETTE TRANSPORTER SUBFAMILY A ABCA"/>
    <property type="match status" value="1"/>
</dbReference>
<dbReference type="PROSITE" id="PS50893">
    <property type="entry name" value="ABC_TRANSPORTER_2"/>
    <property type="match status" value="1"/>
</dbReference>
<proteinExistence type="predicted"/>
<dbReference type="GO" id="GO:0016020">
    <property type="term" value="C:membrane"/>
    <property type="evidence" value="ECO:0007669"/>
    <property type="project" value="InterPro"/>
</dbReference>
<organism evidence="4 5">
    <name type="scientific">Shouchella lehensis G1</name>
    <dbReference type="NCBI Taxonomy" id="1246626"/>
    <lineage>
        <taxon>Bacteria</taxon>
        <taxon>Bacillati</taxon>
        <taxon>Bacillota</taxon>
        <taxon>Bacilli</taxon>
        <taxon>Bacillales</taxon>
        <taxon>Bacillaceae</taxon>
        <taxon>Shouchella</taxon>
    </lineage>
</organism>
<dbReference type="SUPFAM" id="SSF52540">
    <property type="entry name" value="P-loop containing nucleoside triphosphate hydrolases"/>
    <property type="match status" value="1"/>
</dbReference>
<dbReference type="PROSITE" id="PS00211">
    <property type="entry name" value="ABC_TRANSPORTER_1"/>
    <property type="match status" value="1"/>
</dbReference>
<dbReference type="CDD" id="cd03263">
    <property type="entry name" value="ABC_subfamily_A"/>
    <property type="match status" value="1"/>
</dbReference>
<reference evidence="4 5" key="1">
    <citation type="journal article" date="2014" name="Gene">
        <title>A comparative genomic analysis of the alkalitolerant soil bacterium Bacillus lehensis G1.</title>
        <authorList>
            <person name="Noor Y.M."/>
            <person name="Samsulrizal N.H."/>
            <person name="Jema'on N.A."/>
            <person name="Low K.O."/>
            <person name="Ramli A.N."/>
            <person name="Alias N.I."/>
            <person name="Damis S.I."/>
            <person name="Fuzi S.F."/>
            <person name="Isa M.N."/>
            <person name="Murad A.M."/>
            <person name="Raih M.F."/>
            <person name="Bakar F.D."/>
            <person name="Najimudin N."/>
            <person name="Mahadi N.M."/>
            <person name="Illias R.M."/>
        </authorList>
    </citation>
    <scope>NUCLEOTIDE SEQUENCE [LARGE SCALE GENOMIC DNA]</scope>
    <source>
        <strain evidence="4 5">G1</strain>
    </source>
</reference>
<dbReference type="GO" id="GO:0005319">
    <property type="term" value="F:lipid transporter activity"/>
    <property type="evidence" value="ECO:0007669"/>
    <property type="project" value="TreeGrafter"/>
</dbReference>
<dbReference type="SMART" id="SM00382">
    <property type="entry name" value="AAA"/>
    <property type="match status" value="1"/>
</dbReference>
<keyword evidence="2" id="KW-0067">ATP-binding</keyword>
<dbReference type="Proteomes" id="UP000027142">
    <property type="component" value="Chromosome"/>
</dbReference>
<dbReference type="STRING" id="1246626.BleG1_0652"/>
<keyword evidence="1" id="KW-0547">Nucleotide-binding</keyword>
<name>A0A060LTE4_9BACI</name>
<gene>
    <name evidence="4" type="ORF">BleG1_0652</name>
</gene>
<protein>
    <submittedName>
        <fullName evidence="4">ABC transporter-like protein</fullName>
    </submittedName>
</protein>
<dbReference type="AlphaFoldDB" id="A0A060LTE4"/>
<dbReference type="EMBL" id="CP003923">
    <property type="protein sequence ID" value="AIC93260.1"/>
    <property type="molecule type" value="Genomic_DNA"/>
</dbReference>
<dbReference type="HOGENOM" id="CLU_000604_1_2_9"/>
<feature type="domain" description="ABC transporter" evidence="3">
    <location>
        <begin position="4"/>
        <end position="233"/>
    </location>
</feature>
<dbReference type="GO" id="GO:0140359">
    <property type="term" value="F:ABC-type transporter activity"/>
    <property type="evidence" value="ECO:0007669"/>
    <property type="project" value="InterPro"/>
</dbReference>
<dbReference type="InterPro" id="IPR027417">
    <property type="entry name" value="P-loop_NTPase"/>
</dbReference>
<evidence type="ECO:0000313" key="5">
    <source>
        <dbReference type="Proteomes" id="UP000027142"/>
    </source>
</evidence>